<evidence type="ECO:0000256" key="1">
    <source>
        <dbReference type="SAM" id="Phobius"/>
    </source>
</evidence>
<dbReference type="EMBL" id="JAUCDY010000014">
    <property type="protein sequence ID" value="MDM7858671.1"/>
    <property type="molecule type" value="Genomic_DNA"/>
</dbReference>
<comment type="caution">
    <text evidence="2">The sequence shown here is derived from an EMBL/GenBank/DDBJ whole genome shotgun (WGS) entry which is preliminary data.</text>
</comment>
<evidence type="ECO:0000313" key="2">
    <source>
        <dbReference type="EMBL" id="MDM7858671.1"/>
    </source>
</evidence>
<dbReference type="RefSeq" id="WP_289411462.1">
    <property type="nucleotide sequence ID" value="NZ_JAUCDY010000014.1"/>
</dbReference>
<protein>
    <submittedName>
        <fullName evidence="2">DnrP protein</fullName>
    </submittedName>
</protein>
<name>A0ABT7SR48_9GAMM</name>
<feature type="transmembrane region" description="Helical" evidence="1">
    <location>
        <begin position="40"/>
        <end position="58"/>
    </location>
</feature>
<proteinExistence type="predicted"/>
<keyword evidence="1" id="KW-0472">Membrane</keyword>
<evidence type="ECO:0000313" key="3">
    <source>
        <dbReference type="Proteomes" id="UP001241056"/>
    </source>
</evidence>
<gene>
    <name evidence="2" type="ORF">QEZ41_10370</name>
</gene>
<organism evidence="2 3">
    <name type="scientific">Thiopseudomonas acetoxidans</name>
    <dbReference type="NCBI Taxonomy" id="3041622"/>
    <lineage>
        <taxon>Bacteria</taxon>
        <taxon>Pseudomonadati</taxon>
        <taxon>Pseudomonadota</taxon>
        <taxon>Gammaproteobacteria</taxon>
        <taxon>Pseudomonadales</taxon>
        <taxon>Pseudomonadaceae</taxon>
        <taxon>Thiopseudomonas</taxon>
    </lineage>
</organism>
<keyword evidence="1" id="KW-0812">Transmembrane</keyword>
<sequence>MATCLYCQQDNPDDLATCQHCGMALPQQQKQRAAQRLVRFKWFVIALTIFCAIMIIWLPRSMPS</sequence>
<reference evidence="2 3" key="1">
    <citation type="submission" date="2023-06" db="EMBL/GenBank/DDBJ databases">
        <title>Thiopseudomonas sp. CY1220 draft genome sequence.</title>
        <authorList>
            <person name="Zhao G."/>
            <person name="An M."/>
        </authorList>
    </citation>
    <scope>NUCLEOTIDE SEQUENCE [LARGE SCALE GENOMIC DNA]</scope>
    <source>
        <strain evidence="2 3">CY1220</strain>
    </source>
</reference>
<keyword evidence="3" id="KW-1185">Reference proteome</keyword>
<dbReference type="Proteomes" id="UP001241056">
    <property type="component" value="Unassembled WGS sequence"/>
</dbReference>
<keyword evidence="1" id="KW-1133">Transmembrane helix</keyword>
<accession>A0ABT7SR48</accession>